<dbReference type="Gene3D" id="3.40.30.10">
    <property type="entry name" value="Glutaredoxin"/>
    <property type="match status" value="1"/>
</dbReference>
<organism evidence="1 2">
    <name type="scientific">Eucalyptus globulus</name>
    <name type="common">Tasmanian blue gum</name>
    <dbReference type="NCBI Taxonomy" id="34317"/>
    <lineage>
        <taxon>Eukaryota</taxon>
        <taxon>Viridiplantae</taxon>
        <taxon>Streptophyta</taxon>
        <taxon>Embryophyta</taxon>
        <taxon>Tracheophyta</taxon>
        <taxon>Spermatophyta</taxon>
        <taxon>Magnoliopsida</taxon>
        <taxon>eudicotyledons</taxon>
        <taxon>Gunneridae</taxon>
        <taxon>Pentapetalae</taxon>
        <taxon>rosids</taxon>
        <taxon>malvids</taxon>
        <taxon>Myrtales</taxon>
        <taxon>Myrtaceae</taxon>
        <taxon>Myrtoideae</taxon>
        <taxon>Eucalypteae</taxon>
        <taxon>Eucalyptus</taxon>
    </lineage>
</organism>
<dbReference type="PANTHER" id="PTHR33875:SF2">
    <property type="entry name" value="ACR183CP"/>
    <property type="match status" value="1"/>
</dbReference>
<dbReference type="EMBL" id="JBJKBG010000006">
    <property type="protein sequence ID" value="KAL3734309.1"/>
    <property type="molecule type" value="Genomic_DNA"/>
</dbReference>
<gene>
    <name evidence="1" type="ORF">ACJRO7_023626</name>
</gene>
<reference evidence="1 2" key="1">
    <citation type="submission" date="2024-11" db="EMBL/GenBank/DDBJ databases">
        <title>Chromosome-level genome assembly of Eucalyptus globulus Labill. provides insights into its genome evolution.</title>
        <authorList>
            <person name="Li X."/>
        </authorList>
    </citation>
    <scope>NUCLEOTIDE SEQUENCE [LARGE SCALE GENOMIC DNA]</scope>
    <source>
        <strain evidence="1">CL2024</strain>
        <tissue evidence="1">Fresh tender leaves</tissue>
    </source>
</reference>
<name>A0ABD3K7F4_EUCGL</name>
<accession>A0ABD3K7F4</accession>
<evidence type="ECO:0000313" key="1">
    <source>
        <dbReference type="EMBL" id="KAL3734309.1"/>
    </source>
</evidence>
<keyword evidence="2" id="KW-1185">Reference proteome</keyword>
<dbReference type="InterPro" id="IPR036249">
    <property type="entry name" value="Thioredoxin-like_sf"/>
</dbReference>
<protein>
    <recommendedName>
        <fullName evidence="3">Thioredoxin-like fold domain-containing protein</fullName>
    </recommendedName>
</protein>
<dbReference type="PANTHER" id="PTHR33875">
    <property type="entry name" value="OS09G0542200 PROTEIN"/>
    <property type="match status" value="1"/>
</dbReference>
<dbReference type="Proteomes" id="UP001634007">
    <property type="component" value="Unassembled WGS sequence"/>
</dbReference>
<dbReference type="SUPFAM" id="SSF52833">
    <property type="entry name" value="Thioredoxin-like"/>
    <property type="match status" value="1"/>
</dbReference>
<sequence>MITKRALKILETLKCSFPSASVRALTSVFLAIRSIPPNSVSSQNDGGDDVELSSPLLWALSFFATHRALVGSAQPLPPARFDRFVYAEHRVGACTVVIEAFLDPVYPYSRDSWPPLKQVIEYYRPRVWLVVHLLPLPYHDNAYVASRALNIVNLLNTSATFPLLELFFKEQVKFYNAQTVNMSKAAVVNYIANFATQVVANSLKYAVLSGFQNSQTDLKTRVSFKYSTSRRVFGTPTFFVNGFLLPDSDSTIDYDGWRSIIDPLMAAQGDPLPANVHPY</sequence>
<comment type="caution">
    <text evidence="1">The sequence shown here is derived from an EMBL/GenBank/DDBJ whole genome shotgun (WGS) entry which is preliminary data.</text>
</comment>
<evidence type="ECO:0008006" key="3">
    <source>
        <dbReference type="Google" id="ProtNLM"/>
    </source>
</evidence>
<proteinExistence type="predicted"/>
<dbReference type="AlphaFoldDB" id="A0ABD3K7F4"/>
<evidence type="ECO:0000313" key="2">
    <source>
        <dbReference type="Proteomes" id="UP001634007"/>
    </source>
</evidence>